<dbReference type="PANTHER" id="PTHR40460">
    <property type="entry name" value="CHROMOSOME 1, WHOLE GENOME SHOTGUN SEQUENCE"/>
    <property type="match status" value="1"/>
</dbReference>
<name>A0A9W8J8L6_9AGAR</name>
<sequence length="102" mass="10793">MSSDPSKTSGQFHSTKGTVKESLGNVFGSTNLQQKGKTEHAAGETEYNAARAQGYAEGTGDRITGKKDQVVGAVTGDRSQEASGNLRQDKGEAKQDINRSVF</sequence>
<accession>A0A9W8J8L6</accession>
<gene>
    <name evidence="2" type="ORF">H1R20_g8858</name>
</gene>
<dbReference type="AlphaFoldDB" id="A0A9W8J8L6"/>
<dbReference type="EMBL" id="JANBPK010000934">
    <property type="protein sequence ID" value="KAJ2928243.1"/>
    <property type="molecule type" value="Genomic_DNA"/>
</dbReference>
<evidence type="ECO:0008006" key="4">
    <source>
        <dbReference type="Google" id="ProtNLM"/>
    </source>
</evidence>
<evidence type="ECO:0000256" key="1">
    <source>
        <dbReference type="SAM" id="MobiDB-lite"/>
    </source>
</evidence>
<keyword evidence="3" id="KW-1185">Reference proteome</keyword>
<feature type="non-terminal residue" evidence="2">
    <location>
        <position position="1"/>
    </location>
</feature>
<feature type="compositionally biased region" description="Basic and acidic residues" evidence="1">
    <location>
        <begin position="87"/>
        <end position="102"/>
    </location>
</feature>
<proteinExistence type="predicted"/>
<dbReference type="PANTHER" id="PTHR40460:SF1">
    <property type="entry name" value="CSBD-LIKE DOMAIN-CONTAINING PROTEIN"/>
    <property type="match status" value="1"/>
</dbReference>
<reference evidence="2" key="1">
    <citation type="submission" date="2022-06" db="EMBL/GenBank/DDBJ databases">
        <title>Genome Sequence of Candolleomyces eurysporus.</title>
        <authorList>
            <person name="Buettner E."/>
        </authorList>
    </citation>
    <scope>NUCLEOTIDE SEQUENCE</scope>
    <source>
        <strain evidence="2">VTCC 930004</strain>
    </source>
</reference>
<dbReference type="OrthoDB" id="9999611at2759"/>
<protein>
    <recommendedName>
        <fullName evidence="4">Mismatched base pair and cruciform DNA recognition protein</fullName>
    </recommendedName>
</protein>
<feature type="region of interest" description="Disordered" evidence="1">
    <location>
        <begin position="1"/>
        <end position="102"/>
    </location>
</feature>
<dbReference type="InterPro" id="IPR036629">
    <property type="entry name" value="YjbJ_sf"/>
</dbReference>
<organism evidence="2 3">
    <name type="scientific">Candolleomyces eurysporus</name>
    <dbReference type="NCBI Taxonomy" id="2828524"/>
    <lineage>
        <taxon>Eukaryota</taxon>
        <taxon>Fungi</taxon>
        <taxon>Dikarya</taxon>
        <taxon>Basidiomycota</taxon>
        <taxon>Agaricomycotina</taxon>
        <taxon>Agaricomycetes</taxon>
        <taxon>Agaricomycetidae</taxon>
        <taxon>Agaricales</taxon>
        <taxon>Agaricineae</taxon>
        <taxon>Psathyrellaceae</taxon>
        <taxon>Candolleomyces</taxon>
    </lineage>
</organism>
<evidence type="ECO:0000313" key="3">
    <source>
        <dbReference type="Proteomes" id="UP001140091"/>
    </source>
</evidence>
<dbReference type="SUPFAM" id="SSF69047">
    <property type="entry name" value="Hypothetical protein YjbJ"/>
    <property type="match status" value="1"/>
</dbReference>
<comment type="caution">
    <text evidence="2">The sequence shown here is derived from an EMBL/GenBank/DDBJ whole genome shotgun (WGS) entry which is preliminary data.</text>
</comment>
<dbReference type="Proteomes" id="UP001140091">
    <property type="component" value="Unassembled WGS sequence"/>
</dbReference>
<evidence type="ECO:0000313" key="2">
    <source>
        <dbReference type="EMBL" id="KAJ2928243.1"/>
    </source>
</evidence>
<feature type="compositionally biased region" description="Polar residues" evidence="1">
    <location>
        <begin position="1"/>
        <end position="17"/>
    </location>
</feature>
<feature type="compositionally biased region" description="Basic and acidic residues" evidence="1">
    <location>
        <begin position="59"/>
        <end position="69"/>
    </location>
</feature>